<dbReference type="Pfam" id="PF06304">
    <property type="entry name" value="DUF1048"/>
    <property type="match status" value="1"/>
</dbReference>
<name>A0A2S6GNP2_9PSEU</name>
<reference evidence="1 2" key="1">
    <citation type="submission" date="2018-02" db="EMBL/GenBank/DDBJ databases">
        <title>Genomic Encyclopedia of Archaeal and Bacterial Type Strains, Phase II (KMG-II): from individual species to whole genera.</title>
        <authorList>
            <person name="Goeker M."/>
        </authorList>
    </citation>
    <scope>NUCLEOTIDE SEQUENCE [LARGE SCALE GENOMIC DNA]</scope>
    <source>
        <strain evidence="1 2">YU 961-1</strain>
    </source>
</reference>
<dbReference type="SUPFAM" id="SSF158560">
    <property type="entry name" value="BH3980-like"/>
    <property type="match status" value="1"/>
</dbReference>
<organism evidence="1 2">
    <name type="scientific">Actinokineospora auranticolor</name>
    <dbReference type="NCBI Taxonomy" id="155976"/>
    <lineage>
        <taxon>Bacteria</taxon>
        <taxon>Bacillati</taxon>
        <taxon>Actinomycetota</taxon>
        <taxon>Actinomycetes</taxon>
        <taxon>Pseudonocardiales</taxon>
        <taxon>Pseudonocardiaceae</taxon>
        <taxon>Actinokineospora</taxon>
    </lineage>
</organism>
<evidence type="ECO:0000313" key="2">
    <source>
        <dbReference type="Proteomes" id="UP000239203"/>
    </source>
</evidence>
<dbReference type="Proteomes" id="UP000239203">
    <property type="component" value="Unassembled WGS sequence"/>
</dbReference>
<dbReference type="AlphaFoldDB" id="A0A2S6GNP2"/>
<dbReference type="Gene3D" id="1.10.1900.10">
    <property type="entry name" value="c-terminal domain of poly(a) binding protein"/>
    <property type="match status" value="1"/>
</dbReference>
<dbReference type="EMBL" id="PTIX01000009">
    <property type="protein sequence ID" value="PPK66849.1"/>
    <property type="molecule type" value="Genomic_DNA"/>
</dbReference>
<dbReference type="RefSeq" id="WP_104480212.1">
    <property type="nucleotide sequence ID" value="NZ_CP154825.1"/>
</dbReference>
<dbReference type="OrthoDB" id="2087617at2"/>
<dbReference type="GO" id="GO:0003677">
    <property type="term" value="F:DNA binding"/>
    <property type="evidence" value="ECO:0007669"/>
    <property type="project" value="UniProtKB-KW"/>
</dbReference>
<proteinExistence type="predicted"/>
<gene>
    <name evidence="1" type="ORF">CLV40_109234</name>
</gene>
<evidence type="ECO:0000313" key="1">
    <source>
        <dbReference type="EMBL" id="PPK66849.1"/>
    </source>
</evidence>
<keyword evidence="2" id="KW-1185">Reference proteome</keyword>
<protein>
    <submittedName>
        <fullName evidence="1">DNA-binding ferritin-like protein (Dps family)</fullName>
    </submittedName>
</protein>
<comment type="caution">
    <text evidence="1">The sequence shown here is derived from an EMBL/GenBank/DDBJ whole genome shotgun (WGS) entry which is preliminary data.</text>
</comment>
<sequence>MGIRGIIEGKRQWRAHVARVRALPPDYRIVYEEIEKYLFRVGPIDPRDGQPLSGVLDFFEESAATGKGVLEVIGHDVAKFCDELAGSRTAEH</sequence>
<dbReference type="InterPro" id="IPR008316">
    <property type="entry name" value="UCP029876"/>
</dbReference>
<accession>A0A2S6GNP2</accession>
<keyword evidence="1" id="KW-0238">DNA-binding</keyword>